<comment type="caution">
    <text evidence="2">The sequence shown here is derived from an EMBL/GenBank/DDBJ whole genome shotgun (WGS) entry which is preliminary data.</text>
</comment>
<evidence type="ECO:0000313" key="3">
    <source>
        <dbReference type="Proteomes" id="UP000825729"/>
    </source>
</evidence>
<proteinExistence type="predicted"/>
<accession>A0AAV7E9Y6</accession>
<keyword evidence="3" id="KW-1185">Reference proteome</keyword>
<name>A0AAV7E9Y6_ARIFI</name>
<reference evidence="2 3" key="1">
    <citation type="submission" date="2021-07" db="EMBL/GenBank/DDBJ databases">
        <title>The Aristolochia fimbriata genome: insights into angiosperm evolution, floral development and chemical biosynthesis.</title>
        <authorList>
            <person name="Jiao Y."/>
        </authorList>
    </citation>
    <scope>NUCLEOTIDE SEQUENCE [LARGE SCALE GENOMIC DNA]</scope>
    <source>
        <strain evidence="2">IBCAS-2021</strain>
        <tissue evidence="2">Leaf</tissue>
    </source>
</reference>
<evidence type="ECO:0000313" key="2">
    <source>
        <dbReference type="EMBL" id="KAG9444601.1"/>
    </source>
</evidence>
<sequence length="98" mass="11042">MFAGYFSGPDKSRGYRVEEGKEFVPGEREDGEIYGAASIVHEKQSQPFADVFSGKQPQNFKAARRQSSRTADEASSEDEPYDLDPTVLRLNHKVEKRS</sequence>
<protein>
    <submittedName>
        <fullName evidence="2">Uncharacterized protein</fullName>
    </submittedName>
</protein>
<dbReference type="EMBL" id="JAINDJ010000006">
    <property type="protein sequence ID" value="KAG9444601.1"/>
    <property type="molecule type" value="Genomic_DNA"/>
</dbReference>
<evidence type="ECO:0000256" key="1">
    <source>
        <dbReference type="SAM" id="MobiDB-lite"/>
    </source>
</evidence>
<organism evidence="2 3">
    <name type="scientific">Aristolochia fimbriata</name>
    <name type="common">White veined hardy Dutchman's pipe vine</name>
    <dbReference type="NCBI Taxonomy" id="158543"/>
    <lineage>
        <taxon>Eukaryota</taxon>
        <taxon>Viridiplantae</taxon>
        <taxon>Streptophyta</taxon>
        <taxon>Embryophyta</taxon>
        <taxon>Tracheophyta</taxon>
        <taxon>Spermatophyta</taxon>
        <taxon>Magnoliopsida</taxon>
        <taxon>Magnoliidae</taxon>
        <taxon>Piperales</taxon>
        <taxon>Aristolochiaceae</taxon>
        <taxon>Aristolochia</taxon>
    </lineage>
</organism>
<dbReference type="Proteomes" id="UP000825729">
    <property type="component" value="Unassembled WGS sequence"/>
</dbReference>
<dbReference type="AlphaFoldDB" id="A0AAV7E9Y6"/>
<feature type="region of interest" description="Disordered" evidence="1">
    <location>
        <begin position="51"/>
        <end position="98"/>
    </location>
</feature>
<gene>
    <name evidence="2" type="ORF">H6P81_015941</name>
</gene>